<protein>
    <submittedName>
        <fullName evidence="6">Patatin-like phospholipase family protein</fullName>
    </submittedName>
</protein>
<feature type="short sequence motif" description="DGA/G" evidence="4">
    <location>
        <begin position="190"/>
        <end position="192"/>
    </location>
</feature>
<feature type="active site" description="Nucleophile" evidence="4">
    <location>
        <position position="43"/>
    </location>
</feature>
<dbReference type="PROSITE" id="PS51635">
    <property type="entry name" value="PNPLA"/>
    <property type="match status" value="1"/>
</dbReference>
<reference evidence="6" key="1">
    <citation type="submission" date="2020-11" db="EMBL/GenBank/DDBJ databases">
        <title>Nocardioides cynanchi sp. nov., isolated from soil of rhizosphere of Cynanchum wilfordii.</title>
        <authorList>
            <person name="Lee J.-S."/>
            <person name="Suh M.K."/>
            <person name="Kim J.-S."/>
        </authorList>
    </citation>
    <scope>NUCLEOTIDE SEQUENCE</scope>
    <source>
        <strain evidence="6">KCTC 19276</strain>
    </source>
</reference>
<accession>A0A930VNL0</accession>
<feature type="short sequence motif" description="GXSXG" evidence="4">
    <location>
        <begin position="41"/>
        <end position="45"/>
    </location>
</feature>
<dbReference type="PANTHER" id="PTHR14226">
    <property type="entry name" value="NEUROPATHY TARGET ESTERASE/SWISS CHEESE D.MELANOGASTER"/>
    <property type="match status" value="1"/>
</dbReference>
<dbReference type="GO" id="GO:0016787">
    <property type="term" value="F:hydrolase activity"/>
    <property type="evidence" value="ECO:0007669"/>
    <property type="project" value="UniProtKB-UniRule"/>
</dbReference>
<dbReference type="Gene3D" id="3.40.1090.10">
    <property type="entry name" value="Cytosolic phospholipase A2 catalytic domain"/>
    <property type="match status" value="2"/>
</dbReference>
<keyword evidence="1 4" id="KW-0378">Hydrolase</keyword>
<evidence type="ECO:0000256" key="2">
    <source>
        <dbReference type="ARBA" id="ARBA00022963"/>
    </source>
</evidence>
<dbReference type="InterPro" id="IPR050301">
    <property type="entry name" value="NTE"/>
</dbReference>
<keyword evidence="2 4" id="KW-0442">Lipid degradation</keyword>
<dbReference type="GO" id="GO:0016042">
    <property type="term" value="P:lipid catabolic process"/>
    <property type="evidence" value="ECO:0007669"/>
    <property type="project" value="UniProtKB-UniRule"/>
</dbReference>
<proteinExistence type="predicted"/>
<dbReference type="Proteomes" id="UP000660668">
    <property type="component" value="Unassembled WGS sequence"/>
</dbReference>
<feature type="short sequence motif" description="GXGXXG" evidence="4">
    <location>
        <begin position="10"/>
        <end position="15"/>
    </location>
</feature>
<dbReference type="PANTHER" id="PTHR14226:SF57">
    <property type="entry name" value="BLR7027 PROTEIN"/>
    <property type="match status" value="1"/>
</dbReference>
<evidence type="ECO:0000313" key="6">
    <source>
        <dbReference type="EMBL" id="MBF4769952.1"/>
    </source>
</evidence>
<dbReference type="RefSeq" id="WP_194698097.1">
    <property type="nucleotide sequence ID" value="NZ_JADKPO010000035.1"/>
</dbReference>
<organism evidence="6 7">
    <name type="scientific">Nocardioides agariphilus</name>
    <dbReference type="NCBI Taxonomy" id="433664"/>
    <lineage>
        <taxon>Bacteria</taxon>
        <taxon>Bacillati</taxon>
        <taxon>Actinomycetota</taxon>
        <taxon>Actinomycetes</taxon>
        <taxon>Propionibacteriales</taxon>
        <taxon>Nocardioidaceae</taxon>
        <taxon>Nocardioides</taxon>
    </lineage>
</organism>
<name>A0A930VNL0_9ACTN</name>
<dbReference type="EMBL" id="JADKPO010000035">
    <property type="protein sequence ID" value="MBF4769952.1"/>
    <property type="molecule type" value="Genomic_DNA"/>
</dbReference>
<keyword evidence="3 4" id="KW-0443">Lipid metabolism</keyword>
<feature type="active site" description="Proton acceptor" evidence="4">
    <location>
        <position position="190"/>
    </location>
</feature>
<dbReference type="AlphaFoldDB" id="A0A930VNL0"/>
<comment type="caution">
    <text evidence="6">The sequence shown here is derived from an EMBL/GenBank/DDBJ whole genome shotgun (WGS) entry which is preliminary data.</text>
</comment>
<evidence type="ECO:0000256" key="1">
    <source>
        <dbReference type="ARBA" id="ARBA00022801"/>
    </source>
</evidence>
<gene>
    <name evidence="6" type="ORF">ISU10_19445</name>
</gene>
<dbReference type="InterPro" id="IPR016035">
    <property type="entry name" value="Acyl_Trfase/lysoPLipase"/>
</dbReference>
<evidence type="ECO:0000256" key="3">
    <source>
        <dbReference type="ARBA" id="ARBA00023098"/>
    </source>
</evidence>
<keyword evidence="7" id="KW-1185">Reference proteome</keyword>
<dbReference type="InterPro" id="IPR002641">
    <property type="entry name" value="PNPLA_dom"/>
</dbReference>
<evidence type="ECO:0000256" key="4">
    <source>
        <dbReference type="PROSITE-ProRule" id="PRU01161"/>
    </source>
</evidence>
<evidence type="ECO:0000259" key="5">
    <source>
        <dbReference type="PROSITE" id="PS51635"/>
    </source>
</evidence>
<evidence type="ECO:0000313" key="7">
    <source>
        <dbReference type="Proteomes" id="UP000660668"/>
    </source>
</evidence>
<feature type="domain" description="PNPLA" evidence="5">
    <location>
        <begin position="6"/>
        <end position="203"/>
    </location>
</feature>
<dbReference type="Pfam" id="PF01734">
    <property type="entry name" value="Patatin"/>
    <property type="match status" value="1"/>
</dbReference>
<dbReference type="SUPFAM" id="SSF52151">
    <property type="entry name" value="FabD/lysophospholipase-like"/>
    <property type="match status" value="1"/>
</dbReference>
<sequence length="289" mass="30184">MTRTGLVLGGGGVTGIAWEVGLLAGLREGGADVSDADLVIGTSAGSAVGAVVAIGEHLDDLYAEQTSPPGEADKGAVFGTREVVTLFGLMLLPGNGRTKRRRIGQAARKAHPGSADDQVEVFASRLRLPDGSLPDWPERDLKITAVETETGSFTVFDRDSGVDLVYAIAASCAVPLVWPAVEIAGRHYVDGGMRSAANADLATGCDVVLAIVPLWRSFGRYHSLPEQLRRTGARRTAWIAPDQASLAAIGRNLLDPAMRMGAARAGREQGLRMAAEVGEGWSAGSVSGR</sequence>